<evidence type="ECO:0000256" key="2">
    <source>
        <dbReference type="SAM" id="Phobius"/>
    </source>
</evidence>
<name>A0A372GMQ7_9ACTN</name>
<dbReference type="OrthoDB" id="3478861at2"/>
<dbReference type="Pfam" id="PF07811">
    <property type="entry name" value="TadE"/>
    <property type="match status" value="1"/>
</dbReference>
<evidence type="ECO:0000313" key="5">
    <source>
        <dbReference type="Proteomes" id="UP000262882"/>
    </source>
</evidence>
<feature type="compositionally biased region" description="Basic and acidic residues" evidence="1">
    <location>
        <begin position="1"/>
        <end position="12"/>
    </location>
</feature>
<evidence type="ECO:0000256" key="1">
    <source>
        <dbReference type="SAM" id="MobiDB-lite"/>
    </source>
</evidence>
<keyword evidence="5" id="KW-1185">Reference proteome</keyword>
<dbReference type="EMBL" id="QVNQ01000002">
    <property type="protein sequence ID" value="RFS86333.1"/>
    <property type="molecule type" value="Genomic_DNA"/>
</dbReference>
<feature type="transmembrane region" description="Helical" evidence="2">
    <location>
        <begin position="47"/>
        <end position="68"/>
    </location>
</feature>
<proteinExistence type="predicted"/>
<evidence type="ECO:0000259" key="3">
    <source>
        <dbReference type="Pfam" id="PF07811"/>
    </source>
</evidence>
<dbReference type="InterPro" id="IPR012495">
    <property type="entry name" value="TadE-like_dom"/>
</dbReference>
<gene>
    <name evidence="4" type="ORF">D0T12_06965</name>
</gene>
<evidence type="ECO:0000313" key="4">
    <source>
        <dbReference type="EMBL" id="RFS86333.1"/>
    </source>
</evidence>
<keyword evidence="2" id="KW-0812">Transmembrane</keyword>
<comment type="caution">
    <text evidence="4">The sequence shown here is derived from an EMBL/GenBank/DDBJ whole genome shotgun (WGS) entry which is preliminary data.</text>
</comment>
<accession>A0A372GMQ7</accession>
<protein>
    <submittedName>
        <fullName evidence="4">Pilus assembly protein</fullName>
    </submittedName>
</protein>
<keyword evidence="2" id="KW-0472">Membrane</keyword>
<dbReference type="Proteomes" id="UP000262882">
    <property type="component" value="Unassembled WGS sequence"/>
</dbReference>
<keyword evidence="2" id="KW-1133">Transmembrane helix</keyword>
<reference evidence="4 5" key="1">
    <citation type="submission" date="2018-08" db="EMBL/GenBank/DDBJ databases">
        <title>Actinomadura spongicola sp. nov., isolated from marine sponge Leucetta chagosensis.</title>
        <authorList>
            <person name="Li L."/>
            <person name="Lin H.W."/>
        </authorList>
    </citation>
    <scope>NUCLEOTIDE SEQUENCE [LARGE SCALE GENOMIC DNA]</scope>
    <source>
        <strain evidence="4 5">LHW52907</strain>
    </source>
</reference>
<dbReference type="AlphaFoldDB" id="A0A372GMQ7"/>
<sequence length="174" mass="18997">MGDHHRDPGATRDHHRRDHHPEGHGQGQHHQHRLRLRSDAGVSSMEWALLTPVLILLMFIVVQFAMVFHARHVALAAAQSGARVARTSPVGGGWQDAAAVKARDDARAIGPELLDGLQVRTGEAADERWVEVSGYAVSVIPFMRFHVSQRSQGPIECFRPDVGDGTSCQRGAGP</sequence>
<organism evidence="4 5">
    <name type="scientific">Actinomadura spongiicola</name>
    <dbReference type="NCBI Taxonomy" id="2303421"/>
    <lineage>
        <taxon>Bacteria</taxon>
        <taxon>Bacillati</taxon>
        <taxon>Actinomycetota</taxon>
        <taxon>Actinomycetes</taxon>
        <taxon>Streptosporangiales</taxon>
        <taxon>Thermomonosporaceae</taxon>
        <taxon>Actinomadura</taxon>
    </lineage>
</organism>
<feature type="region of interest" description="Disordered" evidence="1">
    <location>
        <begin position="1"/>
        <end position="35"/>
    </location>
</feature>
<feature type="domain" description="TadE-like" evidence="3">
    <location>
        <begin position="41"/>
        <end position="83"/>
    </location>
</feature>